<evidence type="ECO:0000256" key="1">
    <source>
        <dbReference type="ARBA" id="ARBA00023125"/>
    </source>
</evidence>
<accession>A0AAD1HKN8</accession>
<feature type="DNA-binding region" description="H-T-H motif" evidence="2">
    <location>
        <begin position="49"/>
        <end position="68"/>
    </location>
</feature>
<evidence type="ECO:0000256" key="2">
    <source>
        <dbReference type="PROSITE-ProRule" id="PRU00335"/>
    </source>
</evidence>
<dbReference type="InterPro" id="IPR050109">
    <property type="entry name" value="HTH-type_TetR-like_transc_reg"/>
</dbReference>
<dbReference type="PANTHER" id="PTHR30055:SF226">
    <property type="entry name" value="HTH-TYPE TRANSCRIPTIONAL REGULATOR PKSA"/>
    <property type="match status" value="1"/>
</dbReference>
<dbReference type="Pfam" id="PF00440">
    <property type="entry name" value="TetR_N"/>
    <property type="match status" value="1"/>
</dbReference>
<keyword evidence="5" id="KW-1185">Reference proteome</keyword>
<gene>
    <name evidence="4" type="ORF">MAIC_19700</name>
</gene>
<dbReference type="SUPFAM" id="SSF46689">
    <property type="entry name" value="Homeodomain-like"/>
    <property type="match status" value="1"/>
</dbReference>
<dbReference type="EMBL" id="AP022561">
    <property type="protein sequence ID" value="BBX07167.1"/>
    <property type="molecule type" value="Genomic_DNA"/>
</dbReference>
<feature type="domain" description="HTH tetR-type" evidence="3">
    <location>
        <begin position="26"/>
        <end position="86"/>
    </location>
</feature>
<dbReference type="Proteomes" id="UP000467327">
    <property type="component" value="Chromosome"/>
</dbReference>
<reference evidence="4 5" key="1">
    <citation type="journal article" date="2019" name="Emerg. Microbes Infect.">
        <title>Comprehensive subspecies identification of 175 nontuberculous mycobacteria species based on 7547 genomic profiles.</title>
        <authorList>
            <person name="Matsumoto Y."/>
            <person name="Kinjo T."/>
            <person name="Motooka D."/>
            <person name="Nabeya D."/>
            <person name="Jung N."/>
            <person name="Uechi K."/>
            <person name="Horii T."/>
            <person name="Iida T."/>
            <person name="Fujita J."/>
            <person name="Nakamura S."/>
        </authorList>
    </citation>
    <scope>NUCLEOTIDE SEQUENCE [LARGE SCALE GENOMIC DNA]</scope>
    <source>
        <strain evidence="4 5">JCM 6376</strain>
    </source>
</reference>
<keyword evidence="1 2" id="KW-0238">DNA-binding</keyword>
<dbReference type="Gene3D" id="1.10.357.10">
    <property type="entry name" value="Tetracycline Repressor, domain 2"/>
    <property type="match status" value="1"/>
</dbReference>
<dbReference type="InterPro" id="IPR023772">
    <property type="entry name" value="DNA-bd_HTH_TetR-type_CS"/>
</dbReference>
<dbReference type="AlphaFoldDB" id="A0AAD1HKN8"/>
<sequence>MTAGLASPRARVIKRTVGRPRGSNTDARREMIITAAIRVFAYRGYDAATVQEVADLVGITRPAIHHYFPGKAPLYRGALDRAYDIAMTPAGIGSERFTDPELNGLRMACALLGTSLAHSHRIADVAPRITGVSADLRRMCAQAVGRHDGAAQVDALVTTIVGRWVLTACDLTWIDLEVDVDVL</sequence>
<dbReference type="PANTHER" id="PTHR30055">
    <property type="entry name" value="HTH-TYPE TRANSCRIPTIONAL REGULATOR RUTR"/>
    <property type="match status" value="1"/>
</dbReference>
<name>A0AAD1HKN8_9MYCO</name>
<dbReference type="GO" id="GO:0003700">
    <property type="term" value="F:DNA-binding transcription factor activity"/>
    <property type="evidence" value="ECO:0007669"/>
    <property type="project" value="TreeGrafter"/>
</dbReference>
<dbReference type="KEGG" id="maic:MAIC_19700"/>
<organism evidence="4 5">
    <name type="scientific">Mycolicibacterium aichiense</name>
    <dbReference type="NCBI Taxonomy" id="1799"/>
    <lineage>
        <taxon>Bacteria</taxon>
        <taxon>Bacillati</taxon>
        <taxon>Actinomycetota</taxon>
        <taxon>Actinomycetes</taxon>
        <taxon>Mycobacteriales</taxon>
        <taxon>Mycobacteriaceae</taxon>
        <taxon>Mycolicibacterium</taxon>
    </lineage>
</organism>
<dbReference type="PROSITE" id="PS50977">
    <property type="entry name" value="HTH_TETR_2"/>
    <property type="match status" value="1"/>
</dbReference>
<evidence type="ECO:0000313" key="4">
    <source>
        <dbReference type="EMBL" id="BBX07167.1"/>
    </source>
</evidence>
<dbReference type="InterPro" id="IPR001647">
    <property type="entry name" value="HTH_TetR"/>
</dbReference>
<proteinExistence type="predicted"/>
<dbReference type="GO" id="GO:0000976">
    <property type="term" value="F:transcription cis-regulatory region binding"/>
    <property type="evidence" value="ECO:0007669"/>
    <property type="project" value="TreeGrafter"/>
</dbReference>
<dbReference type="InterPro" id="IPR009057">
    <property type="entry name" value="Homeodomain-like_sf"/>
</dbReference>
<evidence type="ECO:0000259" key="3">
    <source>
        <dbReference type="PROSITE" id="PS50977"/>
    </source>
</evidence>
<protein>
    <recommendedName>
        <fullName evidence="3">HTH tetR-type domain-containing protein</fullName>
    </recommendedName>
</protein>
<evidence type="ECO:0000313" key="5">
    <source>
        <dbReference type="Proteomes" id="UP000467327"/>
    </source>
</evidence>
<dbReference type="PROSITE" id="PS01081">
    <property type="entry name" value="HTH_TETR_1"/>
    <property type="match status" value="1"/>
</dbReference>
<dbReference type="PRINTS" id="PR00455">
    <property type="entry name" value="HTHTETR"/>
</dbReference>
<dbReference type="RefSeq" id="WP_115319431.1">
    <property type="nucleotide sequence ID" value="NZ_AP022561.1"/>
</dbReference>